<dbReference type="EMBL" id="JBHUPD010000001">
    <property type="protein sequence ID" value="MFD2872300.1"/>
    <property type="molecule type" value="Genomic_DNA"/>
</dbReference>
<comment type="caution">
    <text evidence="1">The sequence shown here is derived from an EMBL/GenBank/DDBJ whole genome shotgun (WGS) entry which is preliminary data.</text>
</comment>
<sequence length="84" mass="9127">MGLLTGGASPNYQRKAIANELAQGIAEGLFKTTGDMVAAVDKTAAVFLEVPMEPVYTGRANILSETEAEQKKRRKKRSQSQLMI</sequence>
<protein>
    <submittedName>
        <fullName evidence="1">Uncharacterized protein</fullName>
    </submittedName>
</protein>
<dbReference type="Proteomes" id="UP001597557">
    <property type="component" value="Unassembled WGS sequence"/>
</dbReference>
<evidence type="ECO:0000313" key="2">
    <source>
        <dbReference type="Proteomes" id="UP001597557"/>
    </source>
</evidence>
<proteinExistence type="predicted"/>
<keyword evidence="2" id="KW-1185">Reference proteome</keyword>
<name>A0ABW5YBE7_9SPHI</name>
<dbReference type="RefSeq" id="WP_377183797.1">
    <property type="nucleotide sequence ID" value="NZ_JBHUPD010000001.1"/>
</dbReference>
<organism evidence="1 2">
    <name type="scientific">Mucilaginibacter ximonensis</name>
    <dbReference type="NCBI Taxonomy" id="538021"/>
    <lineage>
        <taxon>Bacteria</taxon>
        <taxon>Pseudomonadati</taxon>
        <taxon>Bacteroidota</taxon>
        <taxon>Sphingobacteriia</taxon>
        <taxon>Sphingobacteriales</taxon>
        <taxon>Sphingobacteriaceae</taxon>
        <taxon>Mucilaginibacter</taxon>
    </lineage>
</organism>
<gene>
    <name evidence="1" type="ORF">ACFS5N_07475</name>
</gene>
<accession>A0ABW5YBE7</accession>
<reference evidence="2" key="1">
    <citation type="journal article" date="2019" name="Int. J. Syst. Evol. Microbiol.">
        <title>The Global Catalogue of Microorganisms (GCM) 10K type strain sequencing project: providing services to taxonomists for standard genome sequencing and annotation.</title>
        <authorList>
            <consortium name="The Broad Institute Genomics Platform"/>
            <consortium name="The Broad Institute Genome Sequencing Center for Infectious Disease"/>
            <person name="Wu L."/>
            <person name="Ma J."/>
        </authorList>
    </citation>
    <scope>NUCLEOTIDE SEQUENCE [LARGE SCALE GENOMIC DNA]</scope>
    <source>
        <strain evidence="2">KCTC 22437</strain>
    </source>
</reference>
<evidence type="ECO:0000313" key="1">
    <source>
        <dbReference type="EMBL" id="MFD2872300.1"/>
    </source>
</evidence>